<dbReference type="Pfam" id="PF01170">
    <property type="entry name" value="UPF0020"/>
    <property type="match status" value="1"/>
</dbReference>
<evidence type="ECO:0000313" key="6">
    <source>
        <dbReference type="Proteomes" id="UP000652681"/>
    </source>
</evidence>
<dbReference type="GO" id="GO:0003723">
    <property type="term" value="F:RNA binding"/>
    <property type="evidence" value="ECO:0007669"/>
    <property type="project" value="UniProtKB-UniRule"/>
</dbReference>
<dbReference type="InterPro" id="IPR054170">
    <property type="entry name" value="RlmL_1st"/>
</dbReference>
<protein>
    <submittedName>
        <fullName evidence="5">Class I SAM-dependent RNA methyltransferase</fullName>
    </submittedName>
</protein>
<dbReference type="EMBL" id="JACVEL010000001">
    <property type="protein sequence ID" value="MBC9811400.1"/>
    <property type="molecule type" value="Genomic_DNA"/>
</dbReference>
<accession>A0A8J6PI46</accession>
<dbReference type="Gene3D" id="3.40.50.150">
    <property type="entry name" value="Vaccinia Virus protein VP39"/>
    <property type="match status" value="1"/>
</dbReference>
<keyword evidence="3" id="KW-0694">RNA-binding</keyword>
<proteinExistence type="predicted"/>
<dbReference type="AlphaFoldDB" id="A0A8J6PI46"/>
<dbReference type="SMART" id="SM00981">
    <property type="entry name" value="THUMP"/>
    <property type="match status" value="1"/>
</dbReference>
<dbReference type="InterPro" id="IPR004114">
    <property type="entry name" value="THUMP_dom"/>
</dbReference>
<dbReference type="PANTHER" id="PTHR47313">
    <property type="entry name" value="RIBOSOMAL RNA LARGE SUBUNIT METHYLTRANSFERASE K/L"/>
    <property type="match status" value="1"/>
</dbReference>
<dbReference type="Pfam" id="PF02926">
    <property type="entry name" value="THUMP"/>
    <property type="match status" value="1"/>
</dbReference>
<evidence type="ECO:0000256" key="2">
    <source>
        <dbReference type="ARBA" id="ARBA00022679"/>
    </source>
</evidence>
<dbReference type="PROSITE" id="PS51165">
    <property type="entry name" value="THUMP"/>
    <property type="match status" value="1"/>
</dbReference>
<dbReference type="Pfam" id="PF22020">
    <property type="entry name" value="RlmL_1st"/>
    <property type="match status" value="1"/>
</dbReference>
<name>A0A8J6PI46_9FLAO</name>
<dbReference type="SUPFAM" id="SSF53335">
    <property type="entry name" value="S-adenosyl-L-methionine-dependent methyltransferases"/>
    <property type="match status" value="1"/>
</dbReference>
<comment type="caution">
    <text evidence="5">The sequence shown here is derived from an EMBL/GenBank/DDBJ whole genome shotgun (WGS) entry which is preliminary data.</text>
</comment>
<dbReference type="Proteomes" id="UP000652681">
    <property type="component" value="Unassembled WGS sequence"/>
</dbReference>
<dbReference type="InterPro" id="IPR000241">
    <property type="entry name" value="RlmKL-like_Mtase"/>
</dbReference>
<sequence>MDKYRQSSKIKTTDVSGTFKITLKTLFGLEQVLKEELEELGYNEVEVLNRATQITGTWRDVYFLNLHCRCAISILVEIAAFRIKHEDDLYKQAKKIDWTAYFDINKTFAIKGAVISNFFNHTQFPYLVVKDAIADVFRDQYGKRPDVDIKRPQVLFDLYINNDWVTISLNTSGLPLYQRGYREDVGEAPLNEVLAAGMLRLAKWDKQTPLIDPFCGSGTILIEAALYAAGIPSTIERQHYAFKNFYNYDEKLWQEIYGEAEQKMKATGKLPVEILGFDINSEMVLKARRNLRRFNIGRFVEIKTASFDEVKNLGFEKGVMVTNPPYGERISANIPELYSKIGDWMKTELKGFDCWMITSSEEGLKSIGLKPDAKIKLFNGSLECSYRKFSIYSGSKREKFQVKEH</sequence>
<keyword evidence="6" id="KW-1185">Reference proteome</keyword>
<evidence type="ECO:0000259" key="4">
    <source>
        <dbReference type="PROSITE" id="PS51165"/>
    </source>
</evidence>
<dbReference type="PANTHER" id="PTHR47313:SF1">
    <property type="entry name" value="RIBOSOMAL RNA LARGE SUBUNIT METHYLTRANSFERASE K_L"/>
    <property type="match status" value="1"/>
</dbReference>
<evidence type="ECO:0000256" key="3">
    <source>
        <dbReference type="PROSITE-ProRule" id="PRU00529"/>
    </source>
</evidence>
<dbReference type="PROSITE" id="PS01261">
    <property type="entry name" value="UPF0020"/>
    <property type="match status" value="1"/>
</dbReference>
<gene>
    <name evidence="5" type="ORF">H9Y05_02825</name>
</gene>
<evidence type="ECO:0000256" key="1">
    <source>
        <dbReference type="ARBA" id="ARBA00022603"/>
    </source>
</evidence>
<dbReference type="RefSeq" id="WP_163490588.1">
    <property type="nucleotide sequence ID" value="NZ_JACVEL010000001.1"/>
</dbReference>
<organism evidence="5 6">
    <name type="scientific">Taishania pollutisoli</name>
    <dbReference type="NCBI Taxonomy" id="2766479"/>
    <lineage>
        <taxon>Bacteria</taxon>
        <taxon>Pseudomonadati</taxon>
        <taxon>Bacteroidota</taxon>
        <taxon>Flavobacteriia</taxon>
        <taxon>Flavobacteriales</taxon>
        <taxon>Crocinitomicaceae</taxon>
        <taxon>Taishania</taxon>
    </lineage>
</organism>
<feature type="domain" description="THUMP" evidence="4">
    <location>
        <begin position="60"/>
        <end position="171"/>
    </location>
</feature>
<keyword evidence="1 5" id="KW-0489">Methyltransferase</keyword>
<dbReference type="GO" id="GO:0070043">
    <property type="term" value="F:rRNA (guanine-N7-)-methyltransferase activity"/>
    <property type="evidence" value="ECO:0007669"/>
    <property type="project" value="TreeGrafter"/>
</dbReference>
<evidence type="ECO:0000313" key="5">
    <source>
        <dbReference type="EMBL" id="MBC9811400.1"/>
    </source>
</evidence>
<dbReference type="InterPro" id="IPR053943">
    <property type="entry name" value="RlmKL-like_Mtase_CS"/>
</dbReference>
<dbReference type="InterPro" id="IPR029063">
    <property type="entry name" value="SAM-dependent_MTases_sf"/>
</dbReference>
<reference evidence="5" key="1">
    <citation type="submission" date="2020-09" db="EMBL/GenBank/DDBJ databases">
        <title>Taishania pollutisoli gen. nov., sp. nov., Isolated from Tetrabromobisphenol A-Contaminated Soil.</title>
        <authorList>
            <person name="Chen Q."/>
        </authorList>
    </citation>
    <scope>NUCLEOTIDE SEQUENCE</scope>
    <source>
        <strain evidence="5">CZZ-1</strain>
    </source>
</reference>
<dbReference type="CDD" id="cd11715">
    <property type="entry name" value="THUMP_AdoMetMT"/>
    <property type="match status" value="1"/>
</dbReference>
<dbReference type="Gene3D" id="3.30.2130.30">
    <property type="match status" value="1"/>
</dbReference>
<keyword evidence="2" id="KW-0808">Transferase</keyword>
<dbReference type="GO" id="GO:0008990">
    <property type="term" value="F:rRNA (guanine-N2-)-methyltransferase activity"/>
    <property type="evidence" value="ECO:0007669"/>
    <property type="project" value="TreeGrafter"/>
</dbReference>